<feature type="compositionally biased region" description="Basic and acidic residues" evidence="1">
    <location>
        <begin position="55"/>
        <end position="64"/>
    </location>
</feature>
<evidence type="ECO:0000256" key="1">
    <source>
        <dbReference type="SAM" id="MobiDB-lite"/>
    </source>
</evidence>
<comment type="caution">
    <text evidence="2">The sequence shown here is derived from an EMBL/GenBank/DDBJ whole genome shotgun (WGS) entry which is preliminary data.</text>
</comment>
<sequence>MPLISETELELSMSNSNRYTSHSEGSDRHLNEPVQELVQNVQGKRLGKVATTPPRSDELPEHTKKVPQRGGNSNTQIDGIHHHPNLKSKR</sequence>
<proteinExistence type="predicted"/>
<organism evidence="2 3">
    <name type="scientific">Austropuccinia psidii MF-1</name>
    <dbReference type="NCBI Taxonomy" id="1389203"/>
    <lineage>
        <taxon>Eukaryota</taxon>
        <taxon>Fungi</taxon>
        <taxon>Dikarya</taxon>
        <taxon>Basidiomycota</taxon>
        <taxon>Pucciniomycotina</taxon>
        <taxon>Pucciniomycetes</taxon>
        <taxon>Pucciniales</taxon>
        <taxon>Sphaerophragmiaceae</taxon>
        <taxon>Austropuccinia</taxon>
    </lineage>
</organism>
<protein>
    <submittedName>
        <fullName evidence="2">Uncharacterized protein</fullName>
    </submittedName>
</protein>
<feature type="compositionally biased region" description="Polar residues" evidence="1">
    <location>
        <begin position="12"/>
        <end position="23"/>
    </location>
</feature>
<dbReference type="EMBL" id="AVOT02016579">
    <property type="protein sequence ID" value="MBW0501936.1"/>
    <property type="molecule type" value="Genomic_DNA"/>
</dbReference>
<reference evidence="2" key="1">
    <citation type="submission" date="2021-03" db="EMBL/GenBank/DDBJ databases">
        <title>Draft genome sequence of rust myrtle Austropuccinia psidii MF-1, a brazilian biotype.</title>
        <authorList>
            <person name="Quecine M.C."/>
            <person name="Pachon D.M.R."/>
            <person name="Bonatelli M.L."/>
            <person name="Correr F.H."/>
            <person name="Franceschini L.M."/>
            <person name="Leite T.F."/>
            <person name="Margarido G.R.A."/>
            <person name="Almeida C.A."/>
            <person name="Ferrarezi J.A."/>
            <person name="Labate C.A."/>
        </authorList>
    </citation>
    <scope>NUCLEOTIDE SEQUENCE</scope>
    <source>
        <strain evidence="2">MF-1</strain>
    </source>
</reference>
<evidence type="ECO:0000313" key="3">
    <source>
        <dbReference type="Proteomes" id="UP000765509"/>
    </source>
</evidence>
<dbReference type="AlphaFoldDB" id="A0A9Q3DK37"/>
<evidence type="ECO:0000313" key="2">
    <source>
        <dbReference type="EMBL" id="MBW0501936.1"/>
    </source>
</evidence>
<feature type="region of interest" description="Disordered" evidence="1">
    <location>
        <begin position="1"/>
        <end position="90"/>
    </location>
</feature>
<gene>
    <name evidence="2" type="ORF">O181_041651</name>
</gene>
<dbReference type="Proteomes" id="UP000765509">
    <property type="component" value="Unassembled WGS sequence"/>
</dbReference>
<keyword evidence="3" id="KW-1185">Reference proteome</keyword>
<name>A0A9Q3DK37_9BASI</name>
<accession>A0A9Q3DK37</accession>